<keyword evidence="5" id="KW-0234">DNA repair</keyword>
<dbReference type="InterPro" id="IPR015927">
    <property type="entry name" value="Peptidase_S24_S26A/B/C"/>
</dbReference>
<dbReference type="GO" id="GO:0003677">
    <property type="term" value="F:DNA binding"/>
    <property type="evidence" value="ECO:0007669"/>
    <property type="project" value="InterPro"/>
</dbReference>
<keyword evidence="10" id="KW-1185">Reference proteome</keyword>
<evidence type="ECO:0000256" key="1">
    <source>
        <dbReference type="ARBA" id="ARBA00007484"/>
    </source>
</evidence>
<dbReference type="InterPro" id="IPR050077">
    <property type="entry name" value="LexA_repressor"/>
</dbReference>
<dbReference type="Gene3D" id="2.10.109.10">
    <property type="entry name" value="Umud Fragment, subunit A"/>
    <property type="match status" value="1"/>
</dbReference>
<keyword evidence="6" id="KW-0742">SOS response</keyword>
<dbReference type="PANTHER" id="PTHR33516">
    <property type="entry name" value="LEXA REPRESSOR"/>
    <property type="match status" value="1"/>
</dbReference>
<evidence type="ECO:0000256" key="4">
    <source>
        <dbReference type="ARBA" id="ARBA00022813"/>
    </source>
</evidence>
<name>A0A0J8VQW5_9ENTR</name>
<dbReference type="CDD" id="cd06529">
    <property type="entry name" value="S24_LexA-like"/>
    <property type="match status" value="1"/>
</dbReference>
<dbReference type="OrthoDB" id="9787787at2"/>
<dbReference type="AlphaFoldDB" id="A0A0J8VQW5"/>
<dbReference type="Proteomes" id="UP000037315">
    <property type="component" value="Unassembled WGS sequence"/>
</dbReference>
<comment type="similarity">
    <text evidence="1 7">Belongs to the peptidase S24 family.</text>
</comment>
<keyword evidence="4 7" id="KW-0068">Autocatalytic cleavage</keyword>
<dbReference type="NCBIfam" id="NF007621">
    <property type="entry name" value="PRK10276.1"/>
    <property type="match status" value="1"/>
</dbReference>
<evidence type="ECO:0000259" key="8">
    <source>
        <dbReference type="Pfam" id="PF00717"/>
    </source>
</evidence>
<dbReference type="GO" id="GO:0016787">
    <property type="term" value="F:hydrolase activity"/>
    <property type="evidence" value="ECO:0007669"/>
    <property type="project" value="UniProtKB-KW"/>
</dbReference>
<evidence type="ECO:0000256" key="5">
    <source>
        <dbReference type="ARBA" id="ARBA00023204"/>
    </source>
</evidence>
<keyword evidence="2" id="KW-0227">DNA damage</keyword>
<evidence type="ECO:0000256" key="3">
    <source>
        <dbReference type="ARBA" id="ARBA00022801"/>
    </source>
</evidence>
<sequence>MDWYKIDASASLDLPFYLERISAGFPSPAQDYLDGAIDLVRQLVPHPSATYVLRVTGDSMRDAAIVEGSLLLVDFSLQPRHGDIVVARLDDGFTVKRLQLWPRPRLWPENPAYAPIPLHENANVEIIGVVTTVIQTLQNPVRAR</sequence>
<evidence type="ECO:0000256" key="7">
    <source>
        <dbReference type="RuleBase" id="RU003991"/>
    </source>
</evidence>
<dbReference type="PANTHER" id="PTHR33516:SF2">
    <property type="entry name" value="LEXA REPRESSOR-RELATED"/>
    <property type="match status" value="1"/>
</dbReference>
<dbReference type="InterPro" id="IPR039418">
    <property type="entry name" value="LexA-like"/>
</dbReference>
<dbReference type="STRING" id="1121863.GCA_000621185_03988"/>
<dbReference type="Pfam" id="PF00717">
    <property type="entry name" value="Peptidase_S24"/>
    <property type="match status" value="1"/>
</dbReference>
<dbReference type="RefSeq" id="WP_024555448.1">
    <property type="nucleotide sequence ID" value="NZ_LFEJ01000013.1"/>
</dbReference>
<evidence type="ECO:0000313" key="9">
    <source>
        <dbReference type="EMBL" id="KMV34915.1"/>
    </source>
</evidence>
<dbReference type="PATRIC" id="fig|1656095.3.peg.4455"/>
<organism evidence="9 10">
    <name type="scientific">Franconibacter pulveris</name>
    <dbReference type="NCBI Taxonomy" id="435910"/>
    <lineage>
        <taxon>Bacteria</taxon>
        <taxon>Pseudomonadati</taxon>
        <taxon>Pseudomonadota</taxon>
        <taxon>Gammaproteobacteria</taxon>
        <taxon>Enterobacterales</taxon>
        <taxon>Enterobacteriaceae</taxon>
        <taxon>Franconibacter</taxon>
    </lineage>
</organism>
<dbReference type="InterPro" id="IPR006197">
    <property type="entry name" value="Peptidase_S24_LexA"/>
</dbReference>
<evidence type="ECO:0000256" key="2">
    <source>
        <dbReference type="ARBA" id="ARBA00022763"/>
    </source>
</evidence>
<proteinExistence type="inferred from homology"/>
<evidence type="ECO:0000313" key="10">
    <source>
        <dbReference type="Proteomes" id="UP000037315"/>
    </source>
</evidence>
<feature type="domain" description="Peptidase S24/S26A/S26B/S26C" evidence="8">
    <location>
        <begin position="15"/>
        <end position="130"/>
    </location>
</feature>
<protein>
    <recommendedName>
        <fullName evidence="8">Peptidase S24/S26A/S26B/S26C domain-containing protein</fullName>
    </recommendedName>
</protein>
<evidence type="ECO:0000256" key="6">
    <source>
        <dbReference type="ARBA" id="ARBA00023236"/>
    </source>
</evidence>
<dbReference type="GO" id="GO:0006281">
    <property type="term" value="P:DNA repair"/>
    <property type="evidence" value="ECO:0007669"/>
    <property type="project" value="UniProtKB-KW"/>
</dbReference>
<keyword evidence="3 7" id="KW-0378">Hydrolase</keyword>
<reference evidence="9 10" key="1">
    <citation type="submission" date="2015-06" db="EMBL/GenBank/DDBJ databases">
        <title>Genome sequencing of Cronobacter sp. strain DJ34 isolated from petroleum contaminated sludge of Duliajan Oil Fields, Assam, India.</title>
        <authorList>
            <person name="Pal S."/>
            <person name="Banerjee T.D."/>
            <person name="Roy A."/>
            <person name="Sar P."/>
            <person name="Kazy S.K."/>
        </authorList>
    </citation>
    <scope>NUCLEOTIDE SEQUENCE [LARGE SCALE GENOMIC DNA]</scope>
    <source>
        <strain evidence="9 10">DJ34</strain>
    </source>
</reference>
<dbReference type="SUPFAM" id="SSF51306">
    <property type="entry name" value="LexA/Signal peptidase"/>
    <property type="match status" value="1"/>
</dbReference>
<comment type="caution">
    <text evidence="9">The sequence shown here is derived from an EMBL/GenBank/DDBJ whole genome shotgun (WGS) entry which is preliminary data.</text>
</comment>
<dbReference type="InterPro" id="IPR036286">
    <property type="entry name" value="LexA/Signal_pep-like_sf"/>
</dbReference>
<accession>A0A0J8VQW5</accession>
<dbReference type="GO" id="GO:0006355">
    <property type="term" value="P:regulation of DNA-templated transcription"/>
    <property type="evidence" value="ECO:0007669"/>
    <property type="project" value="InterPro"/>
</dbReference>
<dbReference type="GO" id="GO:0009432">
    <property type="term" value="P:SOS response"/>
    <property type="evidence" value="ECO:0007669"/>
    <property type="project" value="UniProtKB-KW"/>
</dbReference>
<dbReference type="PRINTS" id="PR00726">
    <property type="entry name" value="LEXASERPTASE"/>
</dbReference>
<dbReference type="EMBL" id="LFEJ01000013">
    <property type="protein sequence ID" value="KMV34915.1"/>
    <property type="molecule type" value="Genomic_DNA"/>
</dbReference>
<gene>
    <name evidence="9" type="ORF">ACH50_09150</name>
</gene>